<gene>
    <name evidence="2" type="ORF">SARC_16556</name>
</gene>
<dbReference type="AlphaFoldDB" id="A0A0L0F2G2"/>
<keyword evidence="3" id="KW-1185">Reference proteome</keyword>
<feature type="compositionally biased region" description="Low complexity" evidence="1">
    <location>
        <begin position="34"/>
        <end position="63"/>
    </location>
</feature>
<dbReference type="GeneID" id="25917060"/>
<organism evidence="2 3">
    <name type="scientific">Sphaeroforma arctica JP610</name>
    <dbReference type="NCBI Taxonomy" id="667725"/>
    <lineage>
        <taxon>Eukaryota</taxon>
        <taxon>Ichthyosporea</taxon>
        <taxon>Ichthyophonida</taxon>
        <taxon>Sphaeroforma</taxon>
    </lineage>
</organism>
<dbReference type="Proteomes" id="UP000054560">
    <property type="component" value="Unassembled WGS sequence"/>
</dbReference>
<feature type="non-terminal residue" evidence="2">
    <location>
        <position position="131"/>
    </location>
</feature>
<name>A0A0L0F2G2_9EUKA</name>
<proteinExistence type="predicted"/>
<dbReference type="RefSeq" id="XP_014144812.1">
    <property type="nucleotide sequence ID" value="XM_014289337.1"/>
</dbReference>
<sequence length="131" mass="13933">MADRGGRKQHAYNVTRGSASTEQFAIRRNYSKGNSTQSNYNNSNSNNSNNNNSISDNNSNNNSAIITPNQELWNAQANQLSSFSQQQASLNMAVGVESLSTSAPRTSLDGMHSVGTALDGVHSVGIGQLSP</sequence>
<dbReference type="EMBL" id="KQ249968">
    <property type="protein sequence ID" value="KNC70910.1"/>
    <property type="molecule type" value="Genomic_DNA"/>
</dbReference>
<reference evidence="2 3" key="1">
    <citation type="submission" date="2011-02" db="EMBL/GenBank/DDBJ databases">
        <title>The Genome Sequence of Sphaeroforma arctica JP610.</title>
        <authorList>
            <consortium name="The Broad Institute Genome Sequencing Platform"/>
            <person name="Russ C."/>
            <person name="Cuomo C."/>
            <person name="Young S.K."/>
            <person name="Zeng Q."/>
            <person name="Gargeya S."/>
            <person name="Alvarado L."/>
            <person name="Berlin A."/>
            <person name="Chapman S.B."/>
            <person name="Chen Z."/>
            <person name="Freedman E."/>
            <person name="Gellesch M."/>
            <person name="Goldberg J."/>
            <person name="Griggs A."/>
            <person name="Gujja S."/>
            <person name="Heilman E."/>
            <person name="Heiman D."/>
            <person name="Howarth C."/>
            <person name="Mehta T."/>
            <person name="Neiman D."/>
            <person name="Pearson M."/>
            <person name="Roberts A."/>
            <person name="Saif S."/>
            <person name="Shea T."/>
            <person name="Shenoy N."/>
            <person name="Sisk P."/>
            <person name="Stolte C."/>
            <person name="Sykes S."/>
            <person name="White J."/>
            <person name="Yandava C."/>
            <person name="Burger G."/>
            <person name="Gray M.W."/>
            <person name="Holland P.W.H."/>
            <person name="King N."/>
            <person name="Lang F.B.F."/>
            <person name="Roger A.J."/>
            <person name="Ruiz-Trillo I."/>
            <person name="Haas B."/>
            <person name="Nusbaum C."/>
            <person name="Birren B."/>
        </authorList>
    </citation>
    <scope>NUCLEOTIDE SEQUENCE [LARGE SCALE GENOMIC DNA]</scope>
    <source>
        <strain evidence="2 3">JP610</strain>
    </source>
</reference>
<evidence type="ECO:0000313" key="2">
    <source>
        <dbReference type="EMBL" id="KNC70910.1"/>
    </source>
</evidence>
<evidence type="ECO:0000256" key="1">
    <source>
        <dbReference type="SAM" id="MobiDB-lite"/>
    </source>
</evidence>
<evidence type="ECO:0000313" key="3">
    <source>
        <dbReference type="Proteomes" id="UP000054560"/>
    </source>
</evidence>
<protein>
    <submittedName>
        <fullName evidence="2">Uncharacterized protein</fullName>
    </submittedName>
</protein>
<feature type="region of interest" description="Disordered" evidence="1">
    <location>
        <begin position="1"/>
        <end position="67"/>
    </location>
</feature>
<accession>A0A0L0F2G2</accession>